<dbReference type="PANTHER" id="PTHR39426">
    <property type="entry name" value="HOMOLOGY TO DEATH-ON-CURING PROTEIN OF PHAGE P1"/>
    <property type="match status" value="1"/>
</dbReference>
<sequence length="124" mass="13752">MTQYLELDDALWVIDKFGFIPREVGLLASALARPATTVYGQDAYSSLELKAAALFESLCRNHSLLDGNKRTAWTLTVLFFWINGFQHDFDTDQAMELVLGVATGGIEVADSAAIWASHLVPRQF</sequence>
<evidence type="ECO:0000313" key="2">
    <source>
        <dbReference type="EMBL" id="NYE93850.1"/>
    </source>
</evidence>
<evidence type="ECO:0000259" key="1">
    <source>
        <dbReference type="PROSITE" id="PS51459"/>
    </source>
</evidence>
<dbReference type="PANTHER" id="PTHR39426:SF1">
    <property type="entry name" value="HOMOLOGY TO DEATH-ON-CURING PROTEIN OF PHAGE P1"/>
    <property type="match status" value="1"/>
</dbReference>
<dbReference type="EMBL" id="JACBYQ010000001">
    <property type="protein sequence ID" value="NYE93850.1"/>
    <property type="molecule type" value="Genomic_DNA"/>
</dbReference>
<dbReference type="RefSeq" id="WP_179387701.1">
    <property type="nucleotide sequence ID" value="NZ_JACBYQ010000001.1"/>
</dbReference>
<dbReference type="PROSITE" id="PS51459">
    <property type="entry name" value="FIDO"/>
    <property type="match status" value="1"/>
</dbReference>
<dbReference type="InterPro" id="IPR053737">
    <property type="entry name" value="Type_II_TA_Toxin"/>
</dbReference>
<name>A0A7Y9LQQ0_9MICC</name>
<dbReference type="Proteomes" id="UP000521748">
    <property type="component" value="Unassembled WGS sequence"/>
</dbReference>
<comment type="caution">
    <text evidence="2">The sequence shown here is derived from an EMBL/GenBank/DDBJ whole genome shotgun (WGS) entry which is preliminary data.</text>
</comment>
<dbReference type="InterPro" id="IPR003812">
    <property type="entry name" value="Fido"/>
</dbReference>
<protein>
    <submittedName>
        <fullName evidence="2">Death-on-curing protein</fullName>
    </submittedName>
</protein>
<dbReference type="Gene3D" id="1.20.120.1870">
    <property type="entry name" value="Fic/DOC protein, Fido domain"/>
    <property type="match status" value="1"/>
</dbReference>
<dbReference type="InterPro" id="IPR006440">
    <property type="entry name" value="Doc"/>
</dbReference>
<feature type="domain" description="Fido" evidence="1">
    <location>
        <begin position="1"/>
        <end position="121"/>
    </location>
</feature>
<proteinExistence type="predicted"/>
<accession>A0A7Y9LQQ0</accession>
<keyword evidence="3" id="KW-1185">Reference proteome</keyword>
<dbReference type="Pfam" id="PF02661">
    <property type="entry name" value="Fic"/>
    <property type="match status" value="1"/>
</dbReference>
<gene>
    <name evidence="2" type="ORF">FHU41_000071</name>
</gene>
<dbReference type="AlphaFoldDB" id="A0A7Y9LQQ0"/>
<organism evidence="2 3">
    <name type="scientific">Psychromicrobium silvestre</name>
    <dbReference type="NCBI Taxonomy" id="1645614"/>
    <lineage>
        <taxon>Bacteria</taxon>
        <taxon>Bacillati</taxon>
        <taxon>Actinomycetota</taxon>
        <taxon>Actinomycetes</taxon>
        <taxon>Micrococcales</taxon>
        <taxon>Micrococcaceae</taxon>
        <taxon>Psychromicrobium</taxon>
    </lineage>
</organism>
<reference evidence="2 3" key="1">
    <citation type="submission" date="2020-07" db="EMBL/GenBank/DDBJ databases">
        <title>Sequencing the genomes of 1000 actinobacteria strains.</title>
        <authorList>
            <person name="Klenk H.-P."/>
        </authorList>
    </citation>
    <scope>NUCLEOTIDE SEQUENCE [LARGE SCALE GENOMIC DNA]</scope>
    <source>
        <strain evidence="2 3">DSM 102047</strain>
    </source>
</reference>
<evidence type="ECO:0000313" key="3">
    <source>
        <dbReference type="Proteomes" id="UP000521748"/>
    </source>
</evidence>
<dbReference type="GO" id="GO:0016301">
    <property type="term" value="F:kinase activity"/>
    <property type="evidence" value="ECO:0007669"/>
    <property type="project" value="InterPro"/>
</dbReference>